<keyword evidence="3" id="KW-1185">Reference proteome</keyword>
<dbReference type="KEGG" id="ppa:PAS_chr1-1_0308"/>
<dbReference type="OrthoDB" id="4062164at2759"/>
<feature type="region of interest" description="Disordered" evidence="1">
    <location>
        <begin position="117"/>
        <end position="141"/>
    </location>
</feature>
<dbReference type="RefSeq" id="XP_002489966.1">
    <property type="nucleotide sequence ID" value="XM_002489921.1"/>
</dbReference>
<protein>
    <submittedName>
        <fullName evidence="2">Uncharacterized protein</fullName>
    </submittedName>
</protein>
<dbReference type="EMBL" id="FN392319">
    <property type="protein sequence ID" value="CAY67685.1"/>
    <property type="molecule type" value="Genomic_DNA"/>
</dbReference>
<reference evidence="2 3" key="1">
    <citation type="journal article" date="2009" name="Nat. Biotechnol.">
        <title>Genome sequence of the recombinant protein production host Pichia pastoris.</title>
        <authorList>
            <person name="De Schutter K."/>
            <person name="Lin Y.C."/>
            <person name="Tiels P."/>
            <person name="Van Hecke A."/>
            <person name="Glinka S."/>
            <person name="Weber-Lehmann J."/>
            <person name="Rouze P."/>
            <person name="Van de Peer Y."/>
            <person name="Callewaert N."/>
        </authorList>
    </citation>
    <scope>NUCLEOTIDE SEQUENCE [LARGE SCALE GENOMIC DNA]</scope>
    <source>
        <strain evidence="3">GS115 / ATCC 20864</strain>
    </source>
</reference>
<feature type="compositionally biased region" description="Polar residues" evidence="1">
    <location>
        <begin position="132"/>
        <end position="141"/>
    </location>
</feature>
<name>C4QWR2_KOMPG</name>
<dbReference type="Proteomes" id="UP000000314">
    <property type="component" value="Chromosome 1"/>
</dbReference>
<evidence type="ECO:0000256" key="1">
    <source>
        <dbReference type="SAM" id="MobiDB-lite"/>
    </source>
</evidence>
<gene>
    <name evidence="2" type="ordered locus">PAS_chr1-1_0308</name>
</gene>
<evidence type="ECO:0000313" key="3">
    <source>
        <dbReference type="Proteomes" id="UP000000314"/>
    </source>
</evidence>
<dbReference type="GeneID" id="8196575"/>
<dbReference type="InParanoid" id="C4QWR2"/>
<dbReference type="AlphaFoldDB" id="C4QWR2"/>
<accession>C4QWR2</accession>
<organism evidence="2 3">
    <name type="scientific">Komagataella phaffii (strain GS115 / ATCC 20864)</name>
    <name type="common">Yeast</name>
    <name type="synonym">Pichia pastoris</name>
    <dbReference type="NCBI Taxonomy" id="644223"/>
    <lineage>
        <taxon>Eukaryota</taxon>
        <taxon>Fungi</taxon>
        <taxon>Dikarya</taxon>
        <taxon>Ascomycota</taxon>
        <taxon>Saccharomycotina</taxon>
        <taxon>Pichiomycetes</taxon>
        <taxon>Pichiales</taxon>
        <taxon>Pichiaceae</taxon>
        <taxon>Komagataella</taxon>
    </lineage>
</organism>
<sequence>MMDTPLVGSSKDLFFNTIGGYPSMGSDFSSDFGTDSKISLSIVDLNPHSPPVLVNAEEYLKISKLRQKVIDRQATRLFPLDDWFISGMEERLIRWRPPQSQATDITKHPYLSTISKQGKLTTSEDDSPEVQDLQQPSYPSTMNTKDLIRNCQLQSSLSPLSAMHTSGSVYTAPELAVLQKLEETSHHSPQVSPWAWFTNYIYYIFCCNGILLEDETDYDYYFEEVTNESS</sequence>
<dbReference type="HOGENOM" id="CLU_1205165_0_0_1"/>
<proteinExistence type="predicted"/>
<evidence type="ECO:0000313" key="2">
    <source>
        <dbReference type="EMBL" id="CAY67685.1"/>
    </source>
</evidence>